<reference evidence="11" key="1">
    <citation type="submission" date="2022-07" db="EMBL/GenBank/DDBJ databases">
        <title>Phylogenomic reconstructions and comparative analyses of Kickxellomycotina fungi.</title>
        <authorList>
            <person name="Reynolds N.K."/>
            <person name="Stajich J.E."/>
            <person name="Barry K."/>
            <person name="Grigoriev I.V."/>
            <person name="Crous P."/>
            <person name="Smith M.E."/>
        </authorList>
    </citation>
    <scope>NUCLEOTIDE SEQUENCE</scope>
    <source>
        <strain evidence="11">NRRL 3115</strain>
    </source>
</reference>
<dbReference type="GO" id="GO:0042760">
    <property type="term" value="P:very long-chain fatty acid catabolic process"/>
    <property type="evidence" value="ECO:0007669"/>
    <property type="project" value="TreeGrafter"/>
</dbReference>
<dbReference type="GO" id="GO:0015910">
    <property type="term" value="P:long-chain fatty acid import into peroxisome"/>
    <property type="evidence" value="ECO:0007669"/>
    <property type="project" value="TreeGrafter"/>
</dbReference>
<dbReference type="EMBL" id="JANBTW010000024">
    <property type="protein sequence ID" value="KAJ2678102.1"/>
    <property type="molecule type" value="Genomic_DNA"/>
</dbReference>
<feature type="transmembrane region" description="Helical" evidence="8">
    <location>
        <begin position="253"/>
        <end position="272"/>
    </location>
</feature>
<feature type="transmembrane region" description="Helical" evidence="8">
    <location>
        <begin position="403"/>
        <end position="421"/>
    </location>
</feature>
<dbReference type="GO" id="GO:0006635">
    <property type="term" value="P:fatty acid beta-oxidation"/>
    <property type="evidence" value="ECO:0007669"/>
    <property type="project" value="TreeGrafter"/>
</dbReference>
<evidence type="ECO:0000256" key="3">
    <source>
        <dbReference type="ARBA" id="ARBA00022692"/>
    </source>
</evidence>
<evidence type="ECO:0000313" key="12">
    <source>
        <dbReference type="Proteomes" id="UP001151518"/>
    </source>
</evidence>
<evidence type="ECO:0000256" key="8">
    <source>
        <dbReference type="SAM" id="Phobius"/>
    </source>
</evidence>
<dbReference type="InterPro" id="IPR036640">
    <property type="entry name" value="ABC1_TM_sf"/>
</dbReference>
<comment type="similarity">
    <text evidence="1">Belongs to the ABC transporter superfamily. ABCD family. Peroxisomal fatty acyl CoA transporter (TC 3.A.1.203) subfamily.</text>
</comment>
<comment type="caution">
    <text evidence="11">The sequence shown here is derived from an EMBL/GenBank/DDBJ whole genome shotgun (WGS) entry which is preliminary data.</text>
</comment>
<keyword evidence="6 8" id="KW-1133">Transmembrane helix</keyword>
<dbReference type="InterPro" id="IPR003593">
    <property type="entry name" value="AAA+_ATPase"/>
</dbReference>
<evidence type="ECO:0000259" key="10">
    <source>
        <dbReference type="PROSITE" id="PS50929"/>
    </source>
</evidence>
<evidence type="ECO:0000256" key="4">
    <source>
        <dbReference type="ARBA" id="ARBA00022741"/>
    </source>
</evidence>
<feature type="transmembrane region" description="Helical" evidence="8">
    <location>
        <begin position="137"/>
        <end position="157"/>
    </location>
</feature>
<feature type="transmembrane region" description="Helical" evidence="8">
    <location>
        <begin position="365"/>
        <end position="391"/>
    </location>
</feature>
<dbReference type="SUPFAM" id="SSF90123">
    <property type="entry name" value="ABC transporter transmembrane region"/>
    <property type="match status" value="1"/>
</dbReference>
<evidence type="ECO:0000256" key="5">
    <source>
        <dbReference type="ARBA" id="ARBA00022840"/>
    </source>
</evidence>
<dbReference type="InterPro" id="IPR017871">
    <property type="entry name" value="ABC_transporter-like_CS"/>
</dbReference>
<dbReference type="SMART" id="SM00382">
    <property type="entry name" value="AAA"/>
    <property type="match status" value="1"/>
</dbReference>
<organism evidence="11 12">
    <name type="scientific">Coemansia spiralis</name>
    <dbReference type="NCBI Taxonomy" id="417178"/>
    <lineage>
        <taxon>Eukaryota</taxon>
        <taxon>Fungi</taxon>
        <taxon>Fungi incertae sedis</taxon>
        <taxon>Zoopagomycota</taxon>
        <taxon>Kickxellomycotina</taxon>
        <taxon>Kickxellomycetes</taxon>
        <taxon>Kickxellales</taxon>
        <taxon>Kickxellaceae</taxon>
        <taxon>Coemansia</taxon>
    </lineage>
</organism>
<dbReference type="GO" id="GO:0140359">
    <property type="term" value="F:ABC-type transporter activity"/>
    <property type="evidence" value="ECO:0007669"/>
    <property type="project" value="InterPro"/>
</dbReference>
<dbReference type="GO" id="GO:0005324">
    <property type="term" value="F:long-chain fatty acid transmembrane transporter activity"/>
    <property type="evidence" value="ECO:0007669"/>
    <property type="project" value="TreeGrafter"/>
</dbReference>
<accession>A0A9W8G9R2</accession>
<evidence type="ECO:0000313" key="11">
    <source>
        <dbReference type="EMBL" id="KAJ2678102.1"/>
    </source>
</evidence>
<dbReference type="InterPro" id="IPR003439">
    <property type="entry name" value="ABC_transporter-like_ATP-bd"/>
</dbReference>
<dbReference type="SUPFAM" id="SSF52540">
    <property type="entry name" value="P-loop containing nucleoside triphosphate hydrolases"/>
    <property type="match status" value="1"/>
</dbReference>
<dbReference type="Pfam" id="PF06472">
    <property type="entry name" value="ABC_membrane_2"/>
    <property type="match status" value="1"/>
</dbReference>
<dbReference type="OrthoDB" id="422637at2759"/>
<dbReference type="PROSITE" id="PS00211">
    <property type="entry name" value="ABC_TRANSPORTER_1"/>
    <property type="match status" value="1"/>
</dbReference>
<dbReference type="GO" id="GO:0016887">
    <property type="term" value="F:ATP hydrolysis activity"/>
    <property type="evidence" value="ECO:0007669"/>
    <property type="project" value="InterPro"/>
</dbReference>
<dbReference type="GO" id="GO:0005778">
    <property type="term" value="C:peroxisomal membrane"/>
    <property type="evidence" value="ECO:0007669"/>
    <property type="project" value="TreeGrafter"/>
</dbReference>
<dbReference type="AlphaFoldDB" id="A0A9W8G9R2"/>
<dbReference type="GO" id="GO:0005524">
    <property type="term" value="F:ATP binding"/>
    <property type="evidence" value="ECO:0007669"/>
    <property type="project" value="UniProtKB-KW"/>
</dbReference>
<keyword evidence="7 8" id="KW-0472">Membrane</keyword>
<sequence>MPKAHQIQAIEMTSYQPLLEAGSRHAEAIANAANEQSFSALSQENNTHPSPAMPAAFVSVDAVESTTLYSPNSGGSNNRGWHDVADIVDEDDEKLADEDKLDQQTQKQYAIGLIFAQRLLRVFRVLLFAGQAPSNHVGLCCLLLVVGKLLAEVIYYYSGKQPSEFYKVLGDKDKAAFYPLLLRCFVVVSIAGTSKAALEYLSGRLGVMIRNSLTLYTHARYIAARKLYPLVSQGIIDNPDQRIAQDIERLSSTMADVLAELLIAPFLIAYYTVKCWSIAGFFGPLSIYLYFIIGALASRSVMPPIVRSVYKQEREEGNLRFNELHICSYAESIAFFSGEIRERETANQALLRVVRVQKQLLERQFWLALLTQIFAYLGSTVSYVIIAIPIFMGVYNDKSSSEMSSIISLNAFVSIYLIYRFSSVIEQAKKLADVAGYSARVVQLWEELDILDEDADETKHIYPGESGKIVLKDLTVKTPNGMPLVSDLNLEIVAGEPLMIVGANGTGKTSILRTICGLWQPSRGYVQLPYVCKAPSVFFLPQMPYIVAGSLREQVSYPGKWGNRLQVCSDREIAQLLRTVGLGHLIDEIEAQGSNSSNNSNAGGYDKRHSVQYWLKKLSPGEQQRISIARVLFWTPEFAILDECTSSLDKTAEDMLYQVMANAGITFVSVTHHSGLAKYHKQYLSLSHAHPYTLSSI</sequence>
<feature type="transmembrane region" description="Helical" evidence="8">
    <location>
        <begin position="177"/>
        <end position="198"/>
    </location>
</feature>
<feature type="transmembrane region" description="Helical" evidence="8">
    <location>
        <begin position="278"/>
        <end position="297"/>
    </location>
</feature>
<dbReference type="PANTHER" id="PTHR11384:SF59">
    <property type="entry name" value="LYSOSOMAL COBALAMIN TRANSPORTER ABCD4"/>
    <property type="match status" value="1"/>
</dbReference>
<dbReference type="Proteomes" id="UP001151518">
    <property type="component" value="Unassembled WGS sequence"/>
</dbReference>
<dbReference type="InterPro" id="IPR050835">
    <property type="entry name" value="ABC_transporter_sub-D"/>
</dbReference>
<dbReference type="PROSITE" id="PS50929">
    <property type="entry name" value="ABC_TM1F"/>
    <property type="match status" value="1"/>
</dbReference>
<keyword evidence="3 8" id="KW-0812">Transmembrane</keyword>
<dbReference type="Gene3D" id="3.40.50.300">
    <property type="entry name" value="P-loop containing nucleotide triphosphate hydrolases"/>
    <property type="match status" value="1"/>
</dbReference>
<evidence type="ECO:0000259" key="9">
    <source>
        <dbReference type="PROSITE" id="PS50893"/>
    </source>
</evidence>
<keyword evidence="2" id="KW-0813">Transport</keyword>
<evidence type="ECO:0000256" key="2">
    <source>
        <dbReference type="ARBA" id="ARBA00022448"/>
    </source>
</evidence>
<proteinExistence type="inferred from homology"/>
<evidence type="ECO:0000256" key="1">
    <source>
        <dbReference type="ARBA" id="ARBA00008575"/>
    </source>
</evidence>
<dbReference type="CDD" id="cd03223">
    <property type="entry name" value="ABCD_peroxisomal_ALDP"/>
    <property type="match status" value="1"/>
</dbReference>
<evidence type="ECO:0000256" key="6">
    <source>
        <dbReference type="ARBA" id="ARBA00022989"/>
    </source>
</evidence>
<feature type="domain" description="ABC transmembrane type-1" evidence="10">
    <location>
        <begin position="241"/>
        <end position="396"/>
    </location>
</feature>
<dbReference type="InterPro" id="IPR027417">
    <property type="entry name" value="P-loop_NTPase"/>
</dbReference>
<feature type="domain" description="ABC transporter" evidence="9">
    <location>
        <begin position="469"/>
        <end position="697"/>
    </location>
</feature>
<dbReference type="Pfam" id="PF00005">
    <property type="entry name" value="ABC_tran"/>
    <property type="match status" value="1"/>
</dbReference>
<keyword evidence="5" id="KW-0067">ATP-binding</keyword>
<dbReference type="Gene3D" id="1.20.1560.10">
    <property type="entry name" value="ABC transporter type 1, transmembrane domain"/>
    <property type="match status" value="1"/>
</dbReference>
<name>A0A9W8G9R2_9FUNG</name>
<evidence type="ECO:0000256" key="7">
    <source>
        <dbReference type="ARBA" id="ARBA00023136"/>
    </source>
</evidence>
<dbReference type="InterPro" id="IPR011527">
    <property type="entry name" value="ABC1_TM_dom"/>
</dbReference>
<keyword evidence="4" id="KW-0547">Nucleotide-binding</keyword>
<dbReference type="GO" id="GO:0007031">
    <property type="term" value="P:peroxisome organization"/>
    <property type="evidence" value="ECO:0007669"/>
    <property type="project" value="TreeGrafter"/>
</dbReference>
<gene>
    <name evidence="11" type="ORF">GGI25_002606</name>
</gene>
<dbReference type="PANTHER" id="PTHR11384">
    <property type="entry name" value="ATP-BINDING CASSETTE, SUB-FAMILY D MEMBER"/>
    <property type="match status" value="1"/>
</dbReference>
<protein>
    <submittedName>
        <fullName evidence="11">Uncharacterized protein</fullName>
    </submittedName>
</protein>
<dbReference type="PROSITE" id="PS50893">
    <property type="entry name" value="ABC_TRANSPORTER_2"/>
    <property type="match status" value="1"/>
</dbReference>